<dbReference type="AlphaFoldDB" id="A0A1Y1XTZ7"/>
<protein>
    <submittedName>
        <fullName evidence="1">Uncharacterized protein</fullName>
    </submittedName>
</protein>
<dbReference type="Proteomes" id="UP000193498">
    <property type="component" value="Unassembled WGS sequence"/>
</dbReference>
<dbReference type="STRING" id="1314790.A0A1Y1XTZ7"/>
<organism evidence="1 2">
    <name type="scientific">Basidiobolus meristosporus CBS 931.73</name>
    <dbReference type="NCBI Taxonomy" id="1314790"/>
    <lineage>
        <taxon>Eukaryota</taxon>
        <taxon>Fungi</taxon>
        <taxon>Fungi incertae sedis</taxon>
        <taxon>Zoopagomycota</taxon>
        <taxon>Entomophthoromycotina</taxon>
        <taxon>Basidiobolomycetes</taxon>
        <taxon>Basidiobolales</taxon>
        <taxon>Basidiobolaceae</taxon>
        <taxon>Basidiobolus</taxon>
    </lineage>
</organism>
<accession>A0A1Y1XTZ7</accession>
<evidence type="ECO:0000313" key="2">
    <source>
        <dbReference type="Proteomes" id="UP000193498"/>
    </source>
</evidence>
<sequence>MTITQTKAPEFVFISYRAARTTARKYGVHRISKTAVQYLNVFLDEMIYTMVKASSDHRLDHGKLSIIMHRLCPHGSLAVNAIADGENFLSRVSLRSDPREFPRGQLPLTTVVECMRAQCSIYSTMGSSCIFQPKGRALITSRTAAILCGVLEHVATFLIVDSILLARNHEQLFVDSRMFKTAIEANREIRGVYNKTDLASTMENRRAERFGPKRASECASKLDSPVVDCHSDFECDDDEMDVHTESPRRRDRGTLAKILGGFRSNRPKGLSISSNFSSPRSSIEDFLFNGRPSPKAMFSRSPESRNSTLGFPTIEQTREKICGPVPVNKEKAKNFEALINSTETLKISLTSSRLQTIEVKTTNRPKLVPRD</sequence>
<reference evidence="1 2" key="1">
    <citation type="submission" date="2016-07" db="EMBL/GenBank/DDBJ databases">
        <title>Pervasive Adenine N6-methylation of Active Genes in Fungi.</title>
        <authorList>
            <consortium name="DOE Joint Genome Institute"/>
            <person name="Mondo S.J."/>
            <person name="Dannebaum R.O."/>
            <person name="Kuo R.C."/>
            <person name="Labutti K."/>
            <person name="Haridas S."/>
            <person name="Kuo A."/>
            <person name="Salamov A."/>
            <person name="Ahrendt S.R."/>
            <person name="Lipzen A."/>
            <person name="Sullivan W."/>
            <person name="Andreopoulos W.B."/>
            <person name="Clum A."/>
            <person name="Lindquist E."/>
            <person name="Daum C."/>
            <person name="Ramamoorthy G.K."/>
            <person name="Gryganskyi A."/>
            <person name="Culley D."/>
            <person name="Magnuson J.K."/>
            <person name="James T.Y."/>
            <person name="O'Malley M.A."/>
            <person name="Stajich J.E."/>
            <person name="Spatafora J.W."/>
            <person name="Visel A."/>
            <person name="Grigoriev I.V."/>
        </authorList>
    </citation>
    <scope>NUCLEOTIDE SEQUENCE [LARGE SCALE GENOMIC DNA]</scope>
    <source>
        <strain evidence="1 2">CBS 931.73</strain>
    </source>
</reference>
<gene>
    <name evidence="1" type="ORF">K493DRAFT_410562</name>
</gene>
<comment type="caution">
    <text evidence="1">The sequence shown here is derived from an EMBL/GenBank/DDBJ whole genome shotgun (WGS) entry which is preliminary data.</text>
</comment>
<dbReference type="OrthoDB" id="5382203at2759"/>
<dbReference type="EMBL" id="MCFE01000465">
    <property type="protein sequence ID" value="ORX89229.1"/>
    <property type="molecule type" value="Genomic_DNA"/>
</dbReference>
<evidence type="ECO:0000313" key="1">
    <source>
        <dbReference type="EMBL" id="ORX89229.1"/>
    </source>
</evidence>
<proteinExistence type="predicted"/>
<name>A0A1Y1XTZ7_9FUNG</name>
<keyword evidence="2" id="KW-1185">Reference proteome</keyword>
<dbReference type="InParanoid" id="A0A1Y1XTZ7"/>